<organism evidence="4">
    <name type="scientific">Alloyangia mangrovi</name>
    <dbReference type="NCBI Taxonomy" id="1779329"/>
    <lineage>
        <taxon>Bacteria</taxon>
        <taxon>Pseudomonadati</taxon>
        <taxon>Pseudomonadota</taxon>
        <taxon>Alphaproteobacteria</taxon>
        <taxon>Rhodobacterales</taxon>
        <taxon>Roseobacteraceae</taxon>
        <taxon>Alloyangia</taxon>
    </lineage>
</organism>
<dbReference type="Proteomes" id="UP000217448">
    <property type="component" value="Unassembled WGS sequence"/>
</dbReference>
<feature type="compositionally biased region" description="Polar residues" evidence="1">
    <location>
        <begin position="44"/>
        <end position="67"/>
    </location>
</feature>
<reference evidence="3" key="3">
    <citation type="submission" date="2024-05" db="EMBL/GenBank/DDBJ databases">
        <title>Yangia mangrovi SAOS 153D genome.</title>
        <authorList>
            <person name="Verma A."/>
            <person name="Pal Y."/>
            <person name="Sundharam S."/>
            <person name="Bisht B."/>
            <person name="Srinivasan K."/>
        </authorList>
    </citation>
    <scope>NUCLEOTIDE SEQUENCE</scope>
    <source>
        <strain evidence="3">SAOS 153D</strain>
    </source>
</reference>
<comment type="caution">
    <text evidence="4">The sequence shown here is derived from an EMBL/GenBank/DDBJ whole genome shotgun (WGS) entry which is preliminary data.</text>
</comment>
<feature type="chain" id="PRO_5012674999" evidence="2">
    <location>
        <begin position="26"/>
        <end position="180"/>
    </location>
</feature>
<feature type="signal peptide" evidence="2">
    <location>
        <begin position="1"/>
        <end position="25"/>
    </location>
</feature>
<keyword evidence="5" id="KW-1185">Reference proteome</keyword>
<dbReference type="EMBL" id="NTHN02000022">
    <property type="protein sequence ID" value="MCT4371219.1"/>
    <property type="molecule type" value="Genomic_DNA"/>
</dbReference>
<evidence type="ECO:0000313" key="4">
    <source>
        <dbReference type="EMBL" id="PBD19221.1"/>
    </source>
</evidence>
<accession>A0A2A3JVM3</accession>
<evidence type="ECO:0000313" key="3">
    <source>
        <dbReference type="EMBL" id="MCT4371219.1"/>
    </source>
</evidence>
<protein>
    <submittedName>
        <fullName evidence="4">Uncharacterized protein</fullName>
    </submittedName>
</protein>
<keyword evidence="2" id="KW-0732">Signal</keyword>
<feature type="region of interest" description="Disordered" evidence="1">
    <location>
        <begin position="24"/>
        <end position="67"/>
    </location>
</feature>
<dbReference type="AlphaFoldDB" id="A0A2A3JVM3"/>
<reference evidence="5" key="2">
    <citation type="submission" date="2023-07" db="EMBL/GenBank/DDBJ databases">
        <title>Yangia mangrovi SAOS 153D genome.</title>
        <authorList>
            <person name="Verma A."/>
            <person name="Pal Y."/>
            <person name="Sundharam S."/>
            <person name="Bisht B."/>
            <person name="Srinivasan K."/>
        </authorList>
    </citation>
    <scope>NUCLEOTIDE SEQUENCE [LARGE SCALE GENOMIC DNA]</scope>
    <source>
        <strain evidence="5">SAOS 153D</strain>
    </source>
</reference>
<evidence type="ECO:0000256" key="2">
    <source>
        <dbReference type="SAM" id="SignalP"/>
    </source>
</evidence>
<dbReference type="EMBL" id="NTHN01000154">
    <property type="protein sequence ID" value="PBD19221.1"/>
    <property type="molecule type" value="Genomic_DNA"/>
</dbReference>
<proteinExistence type="predicted"/>
<dbReference type="RefSeq" id="WP_095882227.1">
    <property type="nucleotide sequence ID" value="NZ_NTHN02000022.1"/>
</dbReference>
<name>A0A2A3JVM3_9RHOB</name>
<sequence>MTLRSTTRLGLAVLTAASLSAAAHAQTSLAADPATQDQAPLESSEMTQSTGAAGSGMTDTAPVSPQTAEALRAEVPQSYGQAISSLRNADLSMADPETVVEASKVEILPLSTLKGQANESAEALDDALKAAAPELDALRGLLSDNDELTAELDQQGFAPDDVIGVYAAQDHIELLVDDRG</sequence>
<gene>
    <name evidence="3" type="ORF">CLG85_013185</name>
    <name evidence="4" type="ORF">CLG85_10540</name>
</gene>
<dbReference type="OrthoDB" id="7856661at2"/>
<evidence type="ECO:0000313" key="5">
    <source>
        <dbReference type="Proteomes" id="UP000217448"/>
    </source>
</evidence>
<reference evidence="4" key="1">
    <citation type="submission" date="2017-09" db="EMBL/GenBank/DDBJ databases">
        <title>Yangia sp. SAOS 153D whole genome sequencing.</title>
        <authorList>
            <person name="Verma A."/>
            <person name="Krishnamurthi S."/>
        </authorList>
    </citation>
    <scope>NUCLEOTIDE SEQUENCE [LARGE SCALE GENOMIC DNA]</scope>
    <source>
        <strain evidence="4">SAOS 153D</strain>
    </source>
</reference>
<evidence type="ECO:0000256" key="1">
    <source>
        <dbReference type="SAM" id="MobiDB-lite"/>
    </source>
</evidence>